<evidence type="ECO:0000259" key="8">
    <source>
        <dbReference type="PROSITE" id="PS50928"/>
    </source>
</evidence>
<feature type="domain" description="ABC transmembrane type-1" evidence="8">
    <location>
        <begin position="92"/>
        <end position="283"/>
    </location>
</feature>
<dbReference type="RefSeq" id="WP_123045158.1">
    <property type="nucleotide sequence ID" value="NZ_RDSR01000005.1"/>
</dbReference>
<keyword evidence="5 7" id="KW-1133">Transmembrane helix</keyword>
<evidence type="ECO:0000256" key="7">
    <source>
        <dbReference type="RuleBase" id="RU363032"/>
    </source>
</evidence>
<name>A0A3M8LFH6_9MICO</name>
<comment type="caution">
    <text evidence="9">The sequence shown here is derived from an EMBL/GenBank/DDBJ whole genome shotgun (WGS) entry which is preliminary data.</text>
</comment>
<keyword evidence="2 7" id="KW-0813">Transport</keyword>
<reference evidence="9 10" key="1">
    <citation type="submission" date="2018-11" db="EMBL/GenBank/DDBJ databases">
        <title>Cryobacterium sp. nov., isolated from rhizosphere soil of lettuce.</title>
        <authorList>
            <person name="Wang Y."/>
        </authorList>
    </citation>
    <scope>NUCLEOTIDE SEQUENCE [LARGE SCALE GENOMIC DNA]</scope>
    <source>
        <strain evidence="9 10">NEAU-85</strain>
    </source>
</reference>
<keyword evidence="4 7" id="KW-0812">Transmembrane</keyword>
<comment type="subcellular location">
    <subcellularLocation>
        <location evidence="1 7">Cell membrane</location>
        <topology evidence="1 7">Multi-pass membrane protein</topology>
    </subcellularLocation>
</comment>
<dbReference type="EMBL" id="RDSR01000005">
    <property type="protein sequence ID" value="RNE64200.1"/>
    <property type="molecule type" value="Genomic_DNA"/>
</dbReference>
<dbReference type="PANTHER" id="PTHR32243:SF18">
    <property type="entry name" value="INNER MEMBRANE ABC TRANSPORTER PERMEASE PROTEIN YCJP"/>
    <property type="match status" value="1"/>
</dbReference>
<feature type="transmembrane region" description="Helical" evidence="7">
    <location>
        <begin position="160"/>
        <end position="179"/>
    </location>
</feature>
<feature type="transmembrane region" description="Helical" evidence="7">
    <location>
        <begin position="260"/>
        <end position="287"/>
    </location>
</feature>
<organism evidence="9 10">
    <name type="scientific">Cryobacterium tepidiphilum</name>
    <dbReference type="NCBI Taxonomy" id="2486026"/>
    <lineage>
        <taxon>Bacteria</taxon>
        <taxon>Bacillati</taxon>
        <taxon>Actinomycetota</taxon>
        <taxon>Actinomycetes</taxon>
        <taxon>Micrococcales</taxon>
        <taxon>Microbacteriaceae</taxon>
        <taxon>Cryobacterium</taxon>
    </lineage>
</organism>
<feature type="transmembrane region" description="Helical" evidence="7">
    <location>
        <begin position="96"/>
        <end position="117"/>
    </location>
</feature>
<dbReference type="OrthoDB" id="3569827at2"/>
<evidence type="ECO:0000256" key="6">
    <source>
        <dbReference type="ARBA" id="ARBA00023136"/>
    </source>
</evidence>
<dbReference type="InterPro" id="IPR050901">
    <property type="entry name" value="BP-dep_ABC_trans_perm"/>
</dbReference>
<evidence type="ECO:0000313" key="9">
    <source>
        <dbReference type="EMBL" id="RNE64200.1"/>
    </source>
</evidence>
<keyword evidence="6 7" id="KW-0472">Membrane</keyword>
<dbReference type="PANTHER" id="PTHR32243">
    <property type="entry name" value="MALTOSE TRANSPORT SYSTEM PERMEASE-RELATED"/>
    <property type="match status" value="1"/>
</dbReference>
<proteinExistence type="inferred from homology"/>
<dbReference type="InterPro" id="IPR035906">
    <property type="entry name" value="MetI-like_sf"/>
</dbReference>
<evidence type="ECO:0000256" key="2">
    <source>
        <dbReference type="ARBA" id="ARBA00022448"/>
    </source>
</evidence>
<dbReference type="Proteomes" id="UP000279859">
    <property type="component" value="Unassembled WGS sequence"/>
</dbReference>
<protein>
    <submittedName>
        <fullName evidence="9">Carbohydrate ABC transporter permease</fullName>
    </submittedName>
</protein>
<dbReference type="SUPFAM" id="SSF161098">
    <property type="entry name" value="MetI-like"/>
    <property type="match status" value="1"/>
</dbReference>
<dbReference type="CDD" id="cd06261">
    <property type="entry name" value="TM_PBP2"/>
    <property type="match status" value="1"/>
</dbReference>
<sequence>MSIPAIAPTITHDDATDAAGRPARRRRRRFEPVAGPLRLVLFLIYAVPIFWIILTSLKSPGDVISSQASVVFTPTLNAYIEALGNAGLFTALQQSIVIAAGTTALTLAIAIPAGYGLARVDSRVTTIGLGLLIVLQMVPQTANVIPLFQIFGAWGLLNQNLGVIIADTALLIPFAVLLLRPFFRAVPDALEEAASIDGASTLRTFFSVMLPVARNGVATTGTLIFLLSWGEFLYAVNFFLSPGNYPLSALLAQQVSAFGINWPGLMALAVITSVPILILFVCTYRLLREGLTLGAVK</sequence>
<evidence type="ECO:0000256" key="1">
    <source>
        <dbReference type="ARBA" id="ARBA00004651"/>
    </source>
</evidence>
<evidence type="ECO:0000256" key="3">
    <source>
        <dbReference type="ARBA" id="ARBA00022475"/>
    </source>
</evidence>
<comment type="similarity">
    <text evidence="7">Belongs to the binding-protein-dependent transport system permease family.</text>
</comment>
<gene>
    <name evidence="9" type="ORF">EEJ31_04885</name>
</gene>
<evidence type="ECO:0000313" key="10">
    <source>
        <dbReference type="Proteomes" id="UP000279859"/>
    </source>
</evidence>
<feature type="transmembrane region" description="Helical" evidence="7">
    <location>
        <begin position="129"/>
        <end position="154"/>
    </location>
</feature>
<dbReference type="GO" id="GO:0005886">
    <property type="term" value="C:plasma membrane"/>
    <property type="evidence" value="ECO:0007669"/>
    <property type="project" value="UniProtKB-SubCell"/>
</dbReference>
<dbReference type="PROSITE" id="PS50928">
    <property type="entry name" value="ABC_TM1"/>
    <property type="match status" value="1"/>
</dbReference>
<feature type="transmembrane region" description="Helical" evidence="7">
    <location>
        <begin position="33"/>
        <end position="54"/>
    </location>
</feature>
<dbReference type="AlphaFoldDB" id="A0A3M8LFH6"/>
<evidence type="ECO:0000256" key="5">
    <source>
        <dbReference type="ARBA" id="ARBA00022989"/>
    </source>
</evidence>
<keyword evidence="10" id="KW-1185">Reference proteome</keyword>
<dbReference type="GO" id="GO:0055085">
    <property type="term" value="P:transmembrane transport"/>
    <property type="evidence" value="ECO:0007669"/>
    <property type="project" value="InterPro"/>
</dbReference>
<accession>A0A3M8LFH6</accession>
<feature type="transmembrane region" description="Helical" evidence="7">
    <location>
        <begin position="217"/>
        <end position="240"/>
    </location>
</feature>
<keyword evidence="3" id="KW-1003">Cell membrane</keyword>
<evidence type="ECO:0000256" key="4">
    <source>
        <dbReference type="ARBA" id="ARBA00022692"/>
    </source>
</evidence>
<dbReference type="Gene3D" id="1.10.3720.10">
    <property type="entry name" value="MetI-like"/>
    <property type="match status" value="1"/>
</dbReference>
<dbReference type="Pfam" id="PF00528">
    <property type="entry name" value="BPD_transp_1"/>
    <property type="match status" value="1"/>
</dbReference>
<dbReference type="InterPro" id="IPR000515">
    <property type="entry name" value="MetI-like"/>
</dbReference>